<protein>
    <recommendedName>
        <fullName evidence="5">Transmembrane protein</fullName>
    </recommendedName>
</protein>
<reference evidence="3 4" key="1">
    <citation type="submission" date="2014-02" db="EMBL/GenBank/DDBJ databases">
        <authorList>
            <person name="Sibley D."/>
            <person name="Venepally P."/>
            <person name="Karamycheva S."/>
            <person name="Hadjithomas M."/>
            <person name="Khan A."/>
            <person name="Brunk B."/>
            <person name="Roos D."/>
            <person name="Caler E."/>
            <person name="Lorenzi H."/>
        </authorList>
    </citation>
    <scope>NUCLEOTIDE SEQUENCE [LARGE SCALE GENOMIC DNA]</scope>
    <source>
        <strain evidence="3 4">GAB2-2007-GAL-DOM2</strain>
    </source>
</reference>
<proteinExistence type="predicted"/>
<dbReference type="OrthoDB" id="10537907at2759"/>
<evidence type="ECO:0000313" key="3">
    <source>
        <dbReference type="EMBL" id="KFG41001.1"/>
    </source>
</evidence>
<feature type="chain" id="PRO_5001809079" description="Transmembrane protein" evidence="2">
    <location>
        <begin position="25"/>
        <end position="133"/>
    </location>
</feature>
<feature type="coiled-coil region" evidence="1">
    <location>
        <begin position="39"/>
        <end position="80"/>
    </location>
</feature>
<dbReference type="VEuPathDB" id="ToxoDB:TGDOM2_202205"/>
<dbReference type="Proteomes" id="UP000028837">
    <property type="component" value="Unassembled WGS sequence"/>
</dbReference>
<keyword evidence="2" id="KW-0732">Signal</keyword>
<feature type="signal peptide" evidence="2">
    <location>
        <begin position="1"/>
        <end position="24"/>
    </location>
</feature>
<dbReference type="AlphaFoldDB" id="A0A086K9D3"/>
<organism evidence="3 4">
    <name type="scientific">Toxoplasma gondii GAB2-2007-GAL-DOM2</name>
    <dbReference type="NCBI Taxonomy" id="1130820"/>
    <lineage>
        <taxon>Eukaryota</taxon>
        <taxon>Sar</taxon>
        <taxon>Alveolata</taxon>
        <taxon>Apicomplexa</taxon>
        <taxon>Conoidasida</taxon>
        <taxon>Coccidia</taxon>
        <taxon>Eucoccidiorida</taxon>
        <taxon>Eimeriorina</taxon>
        <taxon>Sarcocystidae</taxon>
        <taxon>Toxoplasma</taxon>
    </lineage>
</organism>
<comment type="caution">
    <text evidence="3">The sequence shown here is derived from an EMBL/GenBank/DDBJ whole genome shotgun (WGS) entry which is preliminary data.</text>
</comment>
<sequence>MRYARGLLLVCACALCRLVLEATAESGRATIRVTQDYDEDEAESRAESAIADLEEADKREEEIEEKIQSSHDAADEAEIEEEVAETAVAEKAIAAEDAMHNASPDGNLERLMSELVAATYELRSVNQKLKLLD</sequence>
<name>A0A086K9D3_TOXGO</name>
<dbReference type="EMBL" id="AHZU02000723">
    <property type="protein sequence ID" value="KFG41001.1"/>
    <property type="molecule type" value="Genomic_DNA"/>
</dbReference>
<evidence type="ECO:0008006" key="5">
    <source>
        <dbReference type="Google" id="ProtNLM"/>
    </source>
</evidence>
<keyword evidence="1" id="KW-0175">Coiled coil</keyword>
<gene>
    <name evidence="3" type="ORF">TGDOM2_202205</name>
</gene>
<evidence type="ECO:0000256" key="2">
    <source>
        <dbReference type="SAM" id="SignalP"/>
    </source>
</evidence>
<accession>A0A086K9D3</accession>
<evidence type="ECO:0000256" key="1">
    <source>
        <dbReference type="SAM" id="Coils"/>
    </source>
</evidence>
<evidence type="ECO:0000313" key="4">
    <source>
        <dbReference type="Proteomes" id="UP000028837"/>
    </source>
</evidence>